<evidence type="ECO:0000313" key="3">
    <source>
        <dbReference type="Proteomes" id="UP000807504"/>
    </source>
</evidence>
<name>A0A8T0FND0_ARGBR</name>
<gene>
    <name evidence="2" type="ORF">HNY73_005864</name>
</gene>
<reference evidence="2" key="2">
    <citation type="submission" date="2020-06" db="EMBL/GenBank/DDBJ databases">
        <authorList>
            <person name="Sheffer M."/>
        </authorList>
    </citation>
    <scope>NUCLEOTIDE SEQUENCE</scope>
</reference>
<keyword evidence="1" id="KW-0732">Signal</keyword>
<sequence>MGQSILLKRSCLVLYWAANTFLLHGGEGILNYGKLGIFYWNYDLASTIIQVQDVIFMMKKIPLTVP</sequence>
<accession>A0A8T0FND0</accession>
<protein>
    <submittedName>
        <fullName evidence="2">Uncharacterized protein</fullName>
    </submittedName>
</protein>
<reference evidence="2" key="1">
    <citation type="journal article" date="2020" name="bioRxiv">
        <title>Chromosome-level reference genome of the European wasp spider Argiope bruennichi: a resource for studies on range expansion and evolutionary adaptation.</title>
        <authorList>
            <person name="Sheffer M.M."/>
            <person name="Hoppe A."/>
            <person name="Krehenwinkel H."/>
            <person name="Uhl G."/>
            <person name="Kuss A.W."/>
            <person name="Jensen L."/>
            <person name="Jensen C."/>
            <person name="Gillespie R.G."/>
            <person name="Hoff K.J."/>
            <person name="Prost S."/>
        </authorList>
    </citation>
    <scope>NUCLEOTIDE SEQUENCE</scope>
</reference>
<dbReference type="Proteomes" id="UP000807504">
    <property type="component" value="Unassembled WGS sequence"/>
</dbReference>
<proteinExistence type="predicted"/>
<feature type="signal peptide" evidence="1">
    <location>
        <begin position="1"/>
        <end position="28"/>
    </location>
</feature>
<evidence type="ECO:0000256" key="1">
    <source>
        <dbReference type="SAM" id="SignalP"/>
    </source>
</evidence>
<evidence type="ECO:0000313" key="2">
    <source>
        <dbReference type="EMBL" id="KAF8790920.1"/>
    </source>
</evidence>
<comment type="caution">
    <text evidence="2">The sequence shown here is derived from an EMBL/GenBank/DDBJ whole genome shotgun (WGS) entry which is preliminary data.</text>
</comment>
<organism evidence="2 3">
    <name type="scientific">Argiope bruennichi</name>
    <name type="common">Wasp spider</name>
    <name type="synonym">Aranea bruennichi</name>
    <dbReference type="NCBI Taxonomy" id="94029"/>
    <lineage>
        <taxon>Eukaryota</taxon>
        <taxon>Metazoa</taxon>
        <taxon>Ecdysozoa</taxon>
        <taxon>Arthropoda</taxon>
        <taxon>Chelicerata</taxon>
        <taxon>Arachnida</taxon>
        <taxon>Araneae</taxon>
        <taxon>Araneomorphae</taxon>
        <taxon>Entelegynae</taxon>
        <taxon>Araneoidea</taxon>
        <taxon>Araneidae</taxon>
        <taxon>Argiope</taxon>
    </lineage>
</organism>
<dbReference type="AlphaFoldDB" id="A0A8T0FND0"/>
<keyword evidence="3" id="KW-1185">Reference proteome</keyword>
<dbReference type="EMBL" id="JABXBU010000011">
    <property type="protein sequence ID" value="KAF8790920.1"/>
    <property type="molecule type" value="Genomic_DNA"/>
</dbReference>
<feature type="chain" id="PRO_5035751297" evidence="1">
    <location>
        <begin position="29"/>
        <end position="66"/>
    </location>
</feature>